<dbReference type="InterPro" id="IPR050187">
    <property type="entry name" value="Lipid_Phosphate_FormReg"/>
</dbReference>
<dbReference type="GO" id="GO:0006672">
    <property type="term" value="P:ceramide metabolic process"/>
    <property type="evidence" value="ECO:0007669"/>
    <property type="project" value="TreeGrafter"/>
</dbReference>
<dbReference type="Gene3D" id="3.40.50.10330">
    <property type="entry name" value="Probable inorganic polyphosphate/atp-NAD kinase, domain 1"/>
    <property type="match status" value="1"/>
</dbReference>
<dbReference type="InterPro" id="IPR001206">
    <property type="entry name" value="Diacylglycerol_kinase_cat_dom"/>
</dbReference>
<dbReference type="Pfam" id="PF19280">
    <property type="entry name" value="CERK_C"/>
    <property type="match status" value="1"/>
</dbReference>
<dbReference type="GO" id="GO:0016020">
    <property type="term" value="C:membrane"/>
    <property type="evidence" value="ECO:0007669"/>
    <property type="project" value="GOC"/>
</dbReference>
<dbReference type="AlphaFoldDB" id="A0A0K8TLK1"/>
<sequence length="560" mass="63015">DVLLNVFHINNKRYRVLLHCDKIVWENPKKQNTTIPLSDILAVKTAEDSSNNSICSDDSAQYNSNDKQKQYIRIFYAKRVENSRSDCNRWKKYSVRLYNSDGATIKLWYDTLSSILEKQNRPKSILLFINPYGGRKQALNIYEKHSKPLLQLANIEINCVISQRANQIRDIIMTQSLDQYDAVCCIGGDGTFAEVFNGLIFRAIHDLNLDPVQPEYIPKPKLPIGVIPAGSTDTMAFSLHGTTDIRTAVIHIILGQTRGLDLCSVCNSNGLLRLYASIVSYGYLGDIALDSEKYRWMGPKRYDYSGFKKIIANKGYEGEIVLLKSEDGEEGVYSSSATTSSTSTIPSSAKSEDSRCYENCDRCSSVQSKLSEEFLSSKSTIDGDKMDYVLMTPSIQNNNKFLENIDREWKIVKGKFFMISGANVSCACPKAPNGFAPNSHLGDGFIDVILVRRTNVINNIRLLLCLARTNSNIRRLPFVETHRTRKFYFRAPKTSCDDSINGSCQPISCSSNKTSHWNCDGEIIHDPDILIKSHCQLINVFMRGPYEPSNTQKSCGSCFP</sequence>
<dbReference type="InterPro" id="IPR057465">
    <property type="entry name" value="CERK_PH"/>
</dbReference>
<dbReference type="EMBL" id="GDAI01002572">
    <property type="protein sequence ID" value="JAI15031.1"/>
    <property type="molecule type" value="mRNA"/>
</dbReference>
<dbReference type="SMART" id="SM00046">
    <property type="entry name" value="DAGKc"/>
    <property type="match status" value="1"/>
</dbReference>
<keyword evidence="3" id="KW-0808">Transferase</keyword>
<proteinExistence type="evidence at transcript level"/>
<dbReference type="InterPro" id="IPR016064">
    <property type="entry name" value="NAD/diacylglycerol_kinase_sf"/>
</dbReference>
<name>A0A0K8TLK1_TABBR</name>
<dbReference type="GO" id="GO:0001729">
    <property type="term" value="F:ceramide kinase activity"/>
    <property type="evidence" value="ECO:0007669"/>
    <property type="project" value="TreeGrafter"/>
</dbReference>
<feature type="non-terminal residue" evidence="3">
    <location>
        <position position="1"/>
    </location>
</feature>
<feature type="domain" description="DAGKc" evidence="2">
    <location>
        <begin position="120"/>
        <end position="269"/>
    </location>
</feature>
<dbReference type="PANTHER" id="PTHR12358">
    <property type="entry name" value="SPHINGOSINE KINASE"/>
    <property type="match status" value="1"/>
</dbReference>
<organism evidence="3">
    <name type="scientific">Tabanus bromius</name>
    <name type="common">Band-eyed brown horse fly</name>
    <dbReference type="NCBI Taxonomy" id="304241"/>
    <lineage>
        <taxon>Eukaryota</taxon>
        <taxon>Metazoa</taxon>
        <taxon>Ecdysozoa</taxon>
        <taxon>Arthropoda</taxon>
        <taxon>Hexapoda</taxon>
        <taxon>Insecta</taxon>
        <taxon>Pterygota</taxon>
        <taxon>Neoptera</taxon>
        <taxon>Endopterygota</taxon>
        <taxon>Diptera</taxon>
        <taxon>Brachycera</taxon>
        <taxon>Tabanomorpha</taxon>
        <taxon>Tabanoidea</taxon>
        <taxon>Tabanidae</taxon>
        <taxon>Tabanus</taxon>
    </lineage>
</organism>
<dbReference type="Gene3D" id="2.60.200.40">
    <property type="match status" value="1"/>
</dbReference>
<dbReference type="Pfam" id="PF25382">
    <property type="entry name" value="PH_CERK"/>
    <property type="match status" value="1"/>
</dbReference>
<feature type="region of interest" description="Disordered" evidence="1">
    <location>
        <begin position="333"/>
        <end position="352"/>
    </location>
</feature>
<reference evidence="3" key="1">
    <citation type="journal article" date="2015" name="Insect Biochem. Mol. Biol.">
        <title>An insight into the sialome of the horse fly, Tabanus bromius.</title>
        <authorList>
            <person name="Ribeiro J.M."/>
            <person name="Kazimirova M."/>
            <person name="Takac P."/>
            <person name="Andersen J.F."/>
            <person name="Francischetti I.M."/>
        </authorList>
    </citation>
    <scope>NUCLEOTIDE SEQUENCE</scope>
</reference>
<dbReference type="PANTHER" id="PTHR12358:SF111">
    <property type="entry name" value="CERAMIDE KINASE, ISOFORM A"/>
    <property type="match status" value="1"/>
</dbReference>
<dbReference type="InterPro" id="IPR045363">
    <property type="entry name" value="CERK_C"/>
</dbReference>
<dbReference type="InterPro" id="IPR017438">
    <property type="entry name" value="ATP-NAD_kinase_N"/>
</dbReference>
<evidence type="ECO:0000256" key="1">
    <source>
        <dbReference type="SAM" id="MobiDB-lite"/>
    </source>
</evidence>
<evidence type="ECO:0000313" key="3">
    <source>
        <dbReference type="EMBL" id="JAI15031.1"/>
    </source>
</evidence>
<accession>A0A0K8TLK1</accession>
<feature type="compositionally biased region" description="Low complexity" evidence="1">
    <location>
        <begin position="334"/>
        <end position="349"/>
    </location>
</feature>
<dbReference type="Pfam" id="PF00781">
    <property type="entry name" value="DAGK_cat"/>
    <property type="match status" value="1"/>
</dbReference>
<protein>
    <submittedName>
        <fullName evidence="3">Putative ceramide kinase</fullName>
    </submittedName>
</protein>
<evidence type="ECO:0000259" key="2">
    <source>
        <dbReference type="PROSITE" id="PS50146"/>
    </source>
</evidence>
<keyword evidence="3" id="KW-0418">Kinase</keyword>
<dbReference type="SUPFAM" id="SSF111331">
    <property type="entry name" value="NAD kinase/diacylglycerol kinase-like"/>
    <property type="match status" value="1"/>
</dbReference>
<dbReference type="PROSITE" id="PS50146">
    <property type="entry name" value="DAGK"/>
    <property type="match status" value="1"/>
</dbReference>